<evidence type="ECO:0000313" key="2">
    <source>
        <dbReference type="Proteomes" id="UP000248198"/>
    </source>
</evidence>
<proteinExistence type="predicted"/>
<protein>
    <submittedName>
        <fullName evidence="1">Uncharacterized protein</fullName>
    </submittedName>
</protein>
<sequence>MFYQKRKPDYLFETKFNLSVFDKNKQVQSIENVGILNIQ</sequence>
<dbReference type="Proteomes" id="UP000248198">
    <property type="component" value="Unassembled WGS sequence"/>
</dbReference>
<dbReference type="AlphaFoldDB" id="A0A318UHA8"/>
<gene>
    <name evidence="1" type="ORF">B0O44_103153</name>
</gene>
<keyword evidence="2" id="KW-1185">Reference proteome</keyword>
<reference evidence="1 2" key="1">
    <citation type="submission" date="2018-06" db="EMBL/GenBank/DDBJ databases">
        <title>Genomic Encyclopedia of Archaeal and Bacterial Type Strains, Phase II (KMG-II): from individual species to whole genera.</title>
        <authorList>
            <person name="Goeker M."/>
        </authorList>
    </citation>
    <scope>NUCLEOTIDE SEQUENCE [LARGE SCALE GENOMIC DNA]</scope>
    <source>
        <strain evidence="1 2">DSM 27372</strain>
    </source>
</reference>
<comment type="caution">
    <text evidence="1">The sequence shown here is derived from an EMBL/GenBank/DDBJ whole genome shotgun (WGS) entry which is preliminary data.</text>
</comment>
<accession>A0A318UHA8</accession>
<evidence type="ECO:0000313" key="1">
    <source>
        <dbReference type="EMBL" id="PYF74707.1"/>
    </source>
</evidence>
<name>A0A318UHA8_9SPHI</name>
<organism evidence="1 2">
    <name type="scientific">Pedobacter nutrimenti</name>
    <dbReference type="NCBI Taxonomy" id="1241337"/>
    <lineage>
        <taxon>Bacteria</taxon>
        <taxon>Pseudomonadati</taxon>
        <taxon>Bacteroidota</taxon>
        <taxon>Sphingobacteriia</taxon>
        <taxon>Sphingobacteriales</taxon>
        <taxon>Sphingobacteriaceae</taxon>
        <taxon>Pedobacter</taxon>
    </lineage>
</organism>
<dbReference type="EMBL" id="QKLU01000003">
    <property type="protein sequence ID" value="PYF74707.1"/>
    <property type="molecule type" value="Genomic_DNA"/>
</dbReference>